<proteinExistence type="predicted"/>
<dbReference type="SUPFAM" id="SSF74982">
    <property type="entry name" value="Small protein B (SmpB)"/>
    <property type="match status" value="1"/>
</dbReference>
<dbReference type="AlphaFoldDB" id="A0AAJ6FH17"/>
<evidence type="ECO:0000313" key="1">
    <source>
        <dbReference type="EMBL" id="WGS67320.1"/>
    </source>
</evidence>
<dbReference type="InterPro" id="IPR000037">
    <property type="entry name" value="SsrA-bd_prot"/>
</dbReference>
<dbReference type="Gene3D" id="2.40.280.10">
    <property type="match status" value="1"/>
</dbReference>
<organism evidence="1 2">
    <name type="scientific">Carsonella ruddii</name>
    <dbReference type="NCBI Taxonomy" id="114186"/>
    <lineage>
        <taxon>Bacteria</taxon>
        <taxon>Pseudomonadati</taxon>
        <taxon>Pseudomonadota</taxon>
        <taxon>Gammaproteobacteria</taxon>
        <taxon>Oceanospirillales</taxon>
        <taxon>Halomonadaceae</taxon>
        <taxon>Zymobacter group</taxon>
        <taxon>Candidatus Carsonella</taxon>
    </lineage>
</organism>
<evidence type="ECO:0000313" key="2">
    <source>
        <dbReference type="Proteomes" id="UP001237869"/>
    </source>
</evidence>
<dbReference type="RefSeq" id="WP_280956128.1">
    <property type="nucleotide sequence ID" value="NZ_CP092145.1"/>
</dbReference>
<gene>
    <name evidence="1" type="ORF">MEJ65_00425</name>
</gene>
<protein>
    <submittedName>
        <fullName evidence="1">SsrA-binding protein</fullName>
    </submittedName>
</protein>
<dbReference type="InterPro" id="IPR023620">
    <property type="entry name" value="SmpB"/>
</dbReference>
<reference evidence="1" key="1">
    <citation type="submission" date="2022-02" db="EMBL/GenBank/DDBJ databases">
        <title>Long-read sequencing of the primary endosymbionts of Cacopsylla melanoneura.</title>
        <authorList>
            <person name="Dittmer J."/>
            <person name="Corretto E."/>
            <person name="Stauffer C."/>
            <person name="Schuler H."/>
        </authorList>
    </citation>
    <scope>NUCLEOTIDE SEQUENCE</scope>
    <source>
        <strain evidence="1">Cmel4</strain>
    </source>
</reference>
<dbReference type="EMBL" id="CP092148">
    <property type="protein sequence ID" value="WGS67320.1"/>
    <property type="molecule type" value="Genomic_DNA"/>
</dbReference>
<accession>A0AAJ6FH17</accession>
<name>A0AAJ6FH17_CARRU</name>
<dbReference type="Proteomes" id="UP001237869">
    <property type="component" value="Chromosome"/>
</dbReference>
<sequence length="106" mass="12878">MYKLKKKYLDKYLFVKNFISGIKLEGKDIKFFLENKINLKFCIIKLDNNNIIFIFNNKKRFLLLKKKEINFILNFLNYKKYNCIPIKILKINSFFKIKISIVKKKG</sequence>
<dbReference type="Pfam" id="PF01668">
    <property type="entry name" value="SmpB"/>
    <property type="match status" value="1"/>
</dbReference>